<proteinExistence type="predicted"/>
<evidence type="ECO:0000313" key="2">
    <source>
        <dbReference type="Proteomes" id="UP000265520"/>
    </source>
</evidence>
<evidence type="ECO:0000313" key="1">
    <source>
        <dbReference type="EMBL" id="MCI10585.1"/>
    </source>
</evidence>
<protein>
    <submittedName>
        <fullName evidence="1">Uncharacterized protein</fullName>
    </submittedName>
</protein>
<organism evidence="1 2">
    <name type="scientific">Trifolium medium</name>
    <dbReference type="NCBI Taxonomy" id="97028"/>
    <lineage>
        <taxon>Eukaryota</taxon>
        <taxon>Viridiplantae</taxon>
        <taxon>Streptophyta</taxon>
        <taxon>Embryophyta</taxon>
        <taxon>Tracheophyta</taxon>
        <taxon>Spermatophyta</taxon>
        <taxon>Magnoliopsida</taxon>
        <taxon>eudicotyledons</taxon>
        <taxon>Gunneridae</taxon>
        <taxon>Pentapetalae</taxon>
        <taxon>rosids</taxon>
        <taxon>fabids</taxon>
        <taxon>Fabales</taxon>
        <taxon>Fabaceae</taxon>
        <taxon>Papilionoideae</taxon>
        <taxon>50 kb inversion clade</taxon>
        <taxon>NPAAA clade</taxon>
        <taxon>Hologalegina</taxon>
        <taxon>IRL clade</taxon>
        <taxon>Trifolieae</taxon>
        <taxon>Trifolium</taxon>
    </lineage>
</organism>
<name>A0A392PI71_9FABA</name>
<reference evidence="1 2" key="1">
    <citation type="journal article" date="2018" name="Front. Plant Sci.">
        <title>Red Clover (Trifolium pratense) and Zigzag Clover (T. medium) - A Picture of Genomic Similarities and Differences.</title>
        <authorList>
            <person name="Dluhosova J."/>
            <person name="Istvanek J."/>
            <person name="Nedelnik J."/>
            <person name="Repkova J."/>
        </authorList>
    </citation>
    <scope>NUCLEOTIDE SEQUENCE [LARGE SCALE GENOMIC DNA]</scope>
    <source>
        <strain evidence="2">cv. 10/8</strain>
        <tissue evidence="1">Leaf</tissue>
    </source>
</reference>
<keyword evidence="2" id="KW-1185">Reference proteome</keyword>
<feature type="non-terminal residue" evidence="1">
    <location>
        <position position="191"/>
    </location>
</feature>
<comment type="caution">
    <text evidence="1">The sequence shown here is derived from an EMBL/GenBank/DDBJ whole genome shotgun (WGS) entry which is preliminary data.</text>
</comment>
<dbReference type="Proteomes" id="UP000265520">
    <property type="component" value="Unassembled WGS sequence"/>
</dbReference>
<dbReference type="AlphaFoldDB" id="A0A392PI71"/>
<feature type="non-terminal residue" evidence="1">
    <location>
        <position position="1"/>
    </location>
</feature>
<sequence>NDMKSSTDIVEVVIPAKRDKGGRRFGLTRFDRVMILVSLKLIWTTLISGESKFQQTYRGFIVMKGTIAAMTGMLRGGGSVTTLAVRSGEASRHGGEQKNIVLSYEAERRDLLRLQKAFIGVVEYPGMTYNIQNAFHAQGYFGVKATPLGYNLTLLEGHEDGDIEALMDDAKDWLNQWFREIRPWNPKDVDI</sequence>
<dbReference type="EMBL" id="LXQA010076837">
    <property type="protein sequence ID" value="MCI10585.1"/>
    <property type="molecule type" value="Genomic_DNA"/>
</dbReference>
<accession>A0A392PI71</accession>